<dbReference type="Proteomes" id="UP000274907">
    <property type="component" value="Unassembled WGS sequence"/>
</dbReference>
<dbReference type="GO" id="GO:0016787">
    <property type="term" value="F:hydrolase activity"/>
    <property type="evidence" value="ECO:0007669"/>
    <property type="project" value="InterPro"/>
</dbReference>
<dbReference type="InterPro" id="IPR010496">
    <property type="entry name" value="AL/BT2_dom"/>
</dbReference>
<organism evidence="3 4">
    <name type="scientific">Corynebacterium hylobatis</name>
    <dbReference type="NCBI Taxonomy" id="1859290"/>
    <lineage>
        <taxon>Bacteria</taxon>
        <taxon>Bacillati</taxon>
        <taxon>Actinomycetota</taxon>
        <taxon>Actinomycetes</taxon>
        <taxon>Mycobacteriales</taxon>
        <taxon>Corynebacteriaceae</taxon>
        <taxon>Corynebacterium</taxon>
    </lineage>
</organism>
<feature type="domain" description="3-keto-alpha-glucoside-1,2-lyase/3-keto-2-hydroxy-glucal hydratase" evidence="2">
    <location>
        <begin position="75"/>
        <end position="248"/>
    </location>
</feature>
<feature type="compositionally biased region" description="Basic and acidic residues" evidence="1">
    <location>
        <begin position="13"/>
        <end position="31"/>
    </location>
</feature>
<dbReference type="Pfam" id="PF06439">
    <property type="entry name" value="3keto-disac_hyd"/>
    <property type="match status" value="1"/>
</dbReference>
<feature type="region of interest" description="Disordered" evidence="1">
    <location>
        <begin position="1"/>
        <end position="39"/>
    </location>
</feature>
<evidence type="ECO:0000313" key="3">
    <source>
        <dbReference type="EMBL" id="RSZ62057.1"/>
    </source>
</evidence>
<accession>A0A430HWL3</accession>
<protein>
    <submittedName>
        <fullName evidence="3">DUF1080 domain-containing protein</fullName>
    </submittedName>
</protein>
<sequence>MDSTVPPAQRKNQLGEDRAPRREPGGDRRGPDGGSRGGRIMSWKEKLLVMTASGALLGTLTACGDGGWQEGHRYGKWRLAYHGYGMVTGDDREVLMYPTSATDEDTTHACLVVTDEEFEGDIDFSVTVRTEEQVRQGEPNTWEVGWVLWDYQDDEHFYALALKPNGWELSKQDPDYRGNQRFLMSGHEPRFPVNQDYRARIVQVGNTITVFADGVQLGEFTDTETPYHRGSIGLYTEDAKVRFSDLEIESAQSAD</sequence>
<reference evidence="3 4" key="1">
    <citation type="submission" date="2018-12" db="EMBL/GenBank/DDBJ databases">
        <title>YIM 101343 draft genome.</title>
        <authorList>
            <person name="Chen X."/>
        </authorList>
    </citation>
    <scope>NUCLEOTIDE SEQUENCE [LARGE SCALE GENOMIC DNA]</scope>
    <source>
        <strain evidence="3 4">YIM 101343</strain>
    </source>
</reference>
<keyword evidence="4" id="KW-1185">Reference proteome</keyword>
<comment type="caution">
    <text evidence="3">The sequence shown here is derived from an EMBL/GenBank/DDBJ whole genome shotgun (WGS) entry which is preliminary data.</text>
</comment>
<dbReference type="AlphaFoldDB" id="A0A430HWL3"/>
<evidence type="ECO:0000313" key="4">
    <source>
        <dbReference type="Proteomes" id="UP000274907"/>
    </source>
</evidence>
<dbReference type="Gene3D" id="2.60.120.560">
    <property type="entry name" value="Exo-inulinase, domain 1"/>
    <property type="match status" value="1"/>
</dbReference>
<name>A0A430HWL3_9CORY</name>
<dbReference type="EMBL" id="RXHJ01000013">
    <property type="protein sequence ID" value="RSZ62057.1"/>
    <property type="molecule type" value="Genomic_DNA"/>
</dbReference>
<evidence type="ECO:0000259" key="2">
    <source>
        <dbReference type="Pfam" id="PF06439"/>
    </source>
</evidence>
<evidence type="ECO:0000256" key="1">
    <source>
        <dbReference type="SAM" id="MobiDB-lite"/>
    </source>
</evidence>
<dbReference type="OrthoDB" id="8434516at2"/>
<proteinExistence type="predicted"/>
<gene>
    <name evidence="3" type="ORF">EAH68_10075</name>
</gene>